<protein>
    <submittedName>
        <fullName evidence="1">Uncharacterized protein</fullName>
    </submittedName>
</protein>
<dbReference type="AlphaFoldDB" id="A0A1J4M9S7"/>
<evidence type="ECO:0000313" key="1">
    <source>
        <dbReference type="EMBL" id="OII70976.1"/>
    </source>
</evidence>
<dbReference type="GO" id="GO:1990879">
    <property type="term" value="C:CST complex"/>
    <property type="evidence" value="ECO:0007669"/>
    <property type="project" value="InterPro"/>
</dbReference>
<dbReference type="VEuPathDB" id="CryptoDB:cubi_03274"/>
<accession>A0A1J4M9S7</accession>
<comment type="caution">
    <text evidence="1">The sequence shown here is derived from an EMBL/GenBank/DDBJ whole genome shotgun (WGS) entry which is preliminary data.</text>
</comment>
<dbReference type="RefSeq" id="XP_028873073.1">
    <property type="nucleotide sequence ID" value="XM_029020287.1"/>
</dbReference>
<dbReference type="InterPro" id="IPR029146">
    <property type="entry name" value="Ten1_animal_plant"/>
</dbReference>
<dbReference type="OrthoDB" id="342190at2759"/>
<dbReference type="EMBL" id="LRBP01000032">
    <property type="protein sequence ID" value="OII70976.1"/>
    <property type="molecule type" value="Genomic_DNA"/>
</dbReference>
<evidence type="ECO:0000313" key="2">
    <source>
        <dbReference type="Proteomes" id="UP000186176"/>
    </source>
</evidence>
<dbReference type="GO" id="GO:0003697">
    <property type="term" value="F:single-stranded DNA binding"/>
    <property type="evidence" value="ECO:0007669"/>
    <property type="project" value="InterPro"/>
</dbReference>
<keyword evidence="2" id="KW-1185">Reference proteome</keyword>
<dbReference type="Gene3D" id="2.40.50.140">
    <property type="entry name" value="Nucleic acid-binding proteins"/>
    <property type="match status" value="1"/>
</dbReference>
<dbReference type="InterPro" id="IPR012340">
    <property type="entry name" value="NA-bd_OB-fold"/>
</dbReference>
<dbReference type="Proteomes" id="UP000186176">
    <property type="component" value="Unassembled WGS sequence"/>
</dbReference>
<dbReference type="GeneID" id="39980066"/>
<reference evidence="1 2" key="1">
    <citation type="submission" date="2016-10" db="EMBL/GenBank/DDBJ databases">
        <title>Reductive evolution of mitochondrial metabolism and differential evolution of invasion-related proteins in Cryptosporidium.</title>
        <authorList>
            <person name="Liu S."/>
            <person name="Roellig D.M."/>
            <person name="Guo Y."/>
            <person name="Li N."/>
            <person name="Frace M.A."/>
            <person name="Tang K."/>
            <person name="Zhang L."/>
            <person name="Feng Y."/>
            <person name="Xiao L."/>
        </authorList>
    </citation>
    <scope>NUCLEOTIDE SEQUENCE [LARGE SCALE GENOMIC DNA]</scope>
    <source>
        <strain evidence="1">39726</strain>
    </source>
</reference>
<dbReference type="Pfam" id="PF15490">
    <property type="entry name" value="Ten1_2"/>
    <property type="match status" value="1"/>
</dbReference>
<gene>
    <name evidence="1" type="ORF">cubi_03274</name>
</gene>
<sequence length="157" mass="18090">MLDKGDGSIHYREQNSLDDGLCDLAEDDLAEIVLLQEVQEPRLENKKIRVAGIVKFVDLVEQEITLFHEFRSLRVSLRKLKKSTIQGLERGNKVEVIGYLMNQENFNTHQVEGSSKNERNLILIAQVLKNIEETNLHFHQLSIILRRKILNSANIIC</sequence>
<proteinExistence type="predicted"/>
<name>A0A1J4M9S7_9CRYT</name>
<organism evidence="1 2">
    <name type="scientific">Cryptosporidium ubiquitum</name>
    <dbReference type="NCBI Taxonomy" id="857276"/>
    <lineage>
        <taxon>Eukaryota</taxon>
        <taxon>Sar</taxon>
        <taxon>Alveolata</taxon>
        <taxon>Apicomplexa</taxon>
        <taxon>Conoidasida</taxon>
        <taxon>Coccidia</taxon>
        <taxon>Eucoccidiorida</taxon>
        <taxon>Eimeriorina</taxon>
        <taxon>Cryptosporidiidae</taxon>
        <taxon>Cryptosporidium</taxon>
    </lineage>
</organism>